<dbReference type="Proteomes" id="UP000437131">
    <property type="component" value="Unassembled WGS sequence"/>
</dbReference>
<dbReference type="SMART" id="SM00857">
    <property type="entry name" value="Resolvase"/>
    <property type="match status" value="1"/>
</dbReference>
<name>A0A844H0F3_9CHRO</name>
<dbReference type="EMBL" id="WMIA01000018">
    <property type="protein sequence ID" value="MTF39855.1"/>
    <property type="molecule type" value="Genomic_DNA"/>
</dbReference>
<organism evidence="3 4">
    <name type="scientific">Cyanobacterium aponinum 0216</name>
    <dbReference type="NCBI Taxonomy" id="2676140"/>
    <lineage>
        <taxon>Bacteria</taxon>
        <taxon>Bacillati</taxon>
        <taxon>Cyanobacteriota</taxon>
        <taxon>Cyanophyceae</taxon>
        <taxon>Oscillatoriophycideae</taxon>
        <taxon>Chroococcales</taxon>
        <taxon>Geminocystaceae</taxon>
        <taxon>Cyanobacterium</taxon>
    </lineage>
</organism>
<feature type="domain" description="Recombinase" evidence="2">
    <location>
        <begin position="142"/>
        <end position="242"/>
    </location>
</feature>
<dbReference type="InterPro" id="IPR006119">
    <property type="entry name" value="Resolv_N"/>
</dbReference>
<dbReference type="PANTHER" id="PTHR30461:SF26">
    <property type="entry name" value="RESOLVASE HOMOLOG YNEB"/>
    <property type="match status" value="1"/>
</dbReference>
<comment type="similarity">
    <text evidence="1">Belongs to the site-specific recombinase resolvase family.</text>
</comment>
<accession>A0A844H0F3</accession>
<gene>
    <name evidence="3" type="ORF">GGC33_13095</name>
</gene>
<dbReference type="PROSITE" id="PS51737">
    <property type="entry name" value="RECOMBINASE_DNA_BIND"/>
    <property type="match status" value="1"/>
</dbReference>
<dbReference type="InterPro" id="IPR036162">
    <property type="entry name" value="Resolvase-like_N_sf"/>
</dbReference>
<comment type="caution">
    <text evidence="3">The sequence shown here is derived from an EMBL/GenBank/DDBJ whole genome shotgun (WGS) entry which is preliminary data.</text>
</comment>
<dbReference type="Pfam" id="PF07508">
    <property type="entry name" value="Recombinase"/>
    <property type="match status" value="1"/>
</dbReference>
<sequence>MRIVAYSYIEPLIDSIPDPQIWGWEIEEIYQDIDTREKLSQLLVDSQDNPPNYLLINSLHELGNSLTEVENNIFKLESLNIEIISLQQDYHSKIFQNITNIQQRKELLKIWQEIESLIKHRKLKKAHAKNRLNILPPPGKAPYGYLRGKDGYIVNRATAPIIRAFFDRFLLYGSLQDTVNYLAEKYNKKISVSTAKYWLNNPIYRGDLNYKNQQIIPDTHTAIITREESAQIERIFQSHRRVKSKSASSQHCLAGLIQCQWCKSNFRVNTVTKRNKSTKYLYLTPVECRQEISCKSVNYDLVLQKVIDNICNSFKEIKNQEQMPNIEQIKNYLLTEINQKKIVLTQIEKLLEEKILDEETAKIRTYKIKQDIGVLKQQIAKLPPNSLNTIANTLSLPQFWYDLSSSEKRFYLREFVKIIEIIPHNNYPQKKDIQLNFIFANAQLNNSWQNREKYSSQK</sequence>
<dbReference type="InterPro" id="IPR050639">
    <property type="entry name" value="SSR_resolvase"/>
</dbReference>
<evidence type="ECO:0000313" key="3">
    <source>
        <dbReference type="EMBL" id="MTF39855.1"/>
    </source>
</evidence>
<proteinExistence type="inferred from homology"/>
<evidence type="ECO:0000313" key="4">
    <source>
        <dbReference type="Proteomes" id="UP000437131"/>
    </source>
</evidence>
<evidence type="ECO:0000259" key="2">
    <source>
        <dbReference type="PROSITE" id="PS51737"/>
    </source>
</evidence>
<reference evidence="3 4" key="1">
    <citation type="submission" date="2019-11" db="EMBL/GenBank/DDBJ databases">
        <title>Isolation of a new High Light Tolerant Cyanobacteria.</title>
        <authorList>
            <person name="Dobson Z."/>
            <person name="Vaughn N."/>
            <person name="Vaughn M."/>
            <person name="Fromme P."/>
            <person name="Mazor Y."/>
        </authorList>
    </citation>
    <scope>NUCLEOTIDE SEQUENCE [LARGE SCALE GENOMIC DNA]</scope>
    <source>
        <strain evidence="3 4">0216</strain>
    </source>
</reference>
<dbReference type="InterPro" id="IPR038109">
    <property type="entry name" value="DNA_bind_recomb_sf"/>
</dbReference>
<dbReference type="InterPro" id="IPR011109">
    <property type="entry name" value="DNA_bind_recombinase_dom"/>
</dbReference>
<dbReference type="AlphaFoldDB" id="A0A844H0F3"/>
<evidence type="ECO:0000256" key="1">
    <source>
        <dbReference type="ARBA" id="ARBA00009913"/>
    </source>
</evidence>
<dbReference type="GO" id="GO:0003677">
    <property type="term" value="F:DNA binding"/>
    <property type="evidence" value="ECO:0007669"/>
    <property type="project" value="InterPro"/>
</dbReference>
<dbReference type="Gene3D" id="3.90.1750.20">
    <property type="entry name" value="Putative Large Serine Recombinase, Chain B, Domain 2"/>
    <property type="match status" value="1"/>
</dbReference>
<dbReference type="PANTHER" id="PTHR30461">
    <property type="entry name" value="DNA-INVERTASE FROM LAMBDOID PROPHAGE"/>
    <property type="match status" value="1"/>
</dbReference>
<dbReference type="GO" id="GO:0000150">
    <property type="term" value="F:DNA strand exchange activity"/>
    <property type="evidence" value="ECO:0007669"/>
    <property type="project" value="InterPro"/>
</dbReference>
<dbReference type="SUPFAM" id="SSF53041">
    <property type="entry name" value="Resolvase-like"/>
    <property type="match status" value="1"/>
</dbReference>
<dbReference type="RefSeq" id="WP_155084276.1">
    <property type="nucleotide sequence ID" value="NZ_WMIA01000018.1"/>
</dbReference>
<protein>
    <submittedName>
        <fullName evidence="3">Recombinase family protein</fullName>
    </submittedName>
</protein>